<dbReference type="AlphaFoldDB" id="A0A849CEP6"/>
<dbReference type="InterPro" id="IPR001647">
    <property type="entry name" value="HTH_TetR"/>
</dbReference>
<keyword evidence="1 2" id="KW-0238">DNA-binding</keyword>
<accession>A0A849CEP6</accession>
<dbReference type="PROSITE" id="PS50977">
    <property type="entry name" value="HTH_TETR_2"/>
    <property type="match status" value="1"/>
</dbReference>
<feature type="domain" description="HTH tetR-type" evidence="3">
    <location>
        <begin position="9"/>
        <end position="69"/>
    </location>
</feature>
<organism evidence="4 5">
    <name type="scientific">Nocardia uniformis</name>
    <dbReference type="NCBI Taxonomy" id="53432"/>
    <lineage>
        <taxon>Bacteria</taxon>
        <taxon>Bacillati</taxon>
        <taxon>Actinomycetota</taxon>
        <taxon>Actinomycetes</taxon>
        <taxon>Mycobacteriales</taxon>
        <taxon>Nocardiaceae</taxon>
        <taxon>Nocardia</taxon>
    </lineage>
</organism>
<dbReference type="GO" id="GO:0003700">
    <property type="term" value="F:DNA-binding transcription factor activity"/>
    <property type="evidence" value="ECO:0007669"/>
    <property type="project" value="TreeGrafter"/>
</dbReference>
<dbReference type="Gene3D" id="1.10.10.60">
    <property type="entry name" value="Homeodomain-like"/>
    <property type="match status" value="2"/>
</dbReference>
<dbReference type="SUPFAM" id="SSF46689">
    <property type="entry name" value="Homeodomain-like"/>
    <property type="match status" value="2"/>
</dbReference>
<reference evidence="4 5" key="1">
    <citation type="submission" date="2020-05" db="EMBL/GenBank/DDBJ databases">
        <title>MicrobeNet Type strains.</title>
        <authorList>
            <person name="Nicholson A.C."/>
        </authorList>
    </citation>
    <scope>NUCLEOTIDE SEQUENCE [LARGE SCALE GENOMIC DNA]</scope>
    <source>
        <strain evidence="4 5">JCM 3224</strain>
    </source>
</reference>
<evidence type="ECO:0000259" key="3">
    <source>
        <dbReference type="PROSITE" id="PS50977"/>
    </source>
</evidence>
<dbReference type="PANTHER" id="PTHR30055">
    <property type="entry name" value="HTH-TYPE TRANSCRIPTIONAL REGULATOR RUTR"/>
    <property type="match status" value="1"/>
</dbReference>
<dbReference type="Pfam" id="PF00440">
    <property type="entry name" value="TetR_N"/>
    <property type="match status" value="2"/>
</dbReference>
<sequence length="396" mass="43299">MRQSRRRPRNRRAQIAAVAAEAFSATGYHGVSMDEIAARLELSSTALYRHYPSKYALFRAEALRLGEVWAAAIRLPPMAANWPIEQRVEHLLEALIAASITNRRSAALLRWQGRYLKAEDRAAVATNLTAVAAMVRTLLGESRPELDASSKSVLGQTIQSIVSSIGDHHVAFPAKTLALRLREACLAVWHCELPPAESAAALHVGRAAVPPTFTHELVLKYAVILFHERGYPNVSVEDIAAAAGLPTTSAVYRFYHSKGDILAAAFRRAAEQVSAAIGPAIAAADSPAHALTALIDLFVAGSFAERELTFVYYAEISNVPLEQRTRLRTVQRLNVQEWAKLLSAARPELTAAESRLLVHTAQALVVDLGRRFGSDDPACSQQRVAHLMRTVLVLDR</sequence>
<gene>
    <name evidence="4" type="ORF">HLB23_35385</name>
</gene>
<protein>
    <submittedName>
        <fullName evidence="4">TetR family transcriptional regulator</fullName>
    </submittedName>
</protein>
<evidence type="ECO:0000256" key="2">
    <source>
        <dbReference type="PROSITE-ProRule" id="PRU00335"/>
    </source>
</evidence>
<feature type="DNA-binding region" description="H-T-H motif" evidence="2">
    <location>
        <begin position="32"/>
        <end position="51"/>
    </location>
</feature>
<dbReference type="InterPro" id="IPR050109">
    <property type="entry name" value="HTH-type_TetR-like_transc_reg"/>
</dbReference>
<proteinExistence type="predicted"/>
<evidence type="ECO:0000313" key="5">
    <source>
        <dbReference type="Proteomes" id="UP000586827"/>
    </source>
</evidence>
<dbReference type="EMBL" id="JABELX010000018">
    <property type="protein sequence ID" value="NNH75075.1"/>
    <property type="molecule type" value="Genomic_DNA"/>
</dbReference>
<dbReference type="Gene3D" id="1.10.357.10">
    <property type="entry name" value="Tetracycline Repressor, domain 2"/>
    <property type="match status" value="2"/>
</dbReference>
<dbReference type="PANTHER" id="PTHR30055:SF237">
    <property type="entry name" value="TRANSCRIPTIONAL REPRESSOR MCE3R"/>
    <property type="match status" value="1"/>
</dbReference>
<dbReference type="Proteomes" id="UP000586827">
    <property type="component" value="Unassembled WGS sequence"/>
</dbReference>
<dbReference type="PRINTS" id="PR00455">
    <property type="entry name" value="HTHTETR"/>
</dbReference>
<dbReference type="InterPro" id="IPR009057">
    <property type="entry name" value="Homeodomain-like_sf"/>
</dbReference>
<comment type="caution">
    <text evidence="4">The sequence shown here is derived from an EMBL/GenBank/DDBJ whole genome shotgun (WGS) entry which is preliminary data.</text>
</comment>
<evidence type="ECO:0000256" key="1">
    <source>
        <dbReference type="ARBA" id="ARBA00023125"/>
    </source>
</evidence>
<keyword evidence="5" id="KW-1185">Reference proteome</keyword>
<evidence type="ECO:0000313" key="4">
    <source>
        <dbReference type="EMBL" id="NNH75075.1"/>
    </source>
</evidence>
<dbReference type="GO" id="GO:0000976">
    <property type="term" value="F:transcription cis-regulatory region binding"/>
    <property type="evidence" value="ECO:0007669"/>
    <property type="project" value="TreeGrafter"/>
</dbReference>
<name>A0A849CEP6_9NOCA</name>